<dbReference type="EMBL" id="LT629973">
    <property type="protein sequence ID" value="SEH99654.1"/>
    <property type="molecule type" value="Genomic_DNA"/>
</dbReference>
<dbReference type="Proteomes" id="UP000176204">
    <property type="component" value="Chromosome I"/>
</dbReference>
<dbReference type="STRING" id="1679444.PYTT_2417"/>
<dbReference type="AlphaFoldDB" id="A0A1C7P9C6"/>
<dbReference type="OrthoDB" id="175711at2"/>
<sequence length="553" mass="62221">MDAKVILNRFDKMKGQRANYDRAWKPVRELCYPMSASVCSAKSVDRDAEGYDQYAVARLLDVTAMQSCQILANGQLVQITPMGENWFSFDAPANMEHDEEVKEWLAACTDVARKALAGSNFYTAAYEHFANRSAYGCGCMYAGWSDKRDMLFFREEVVGSYCLQEDAEQFVDTVFREFNLTPRQAVQMFSGDDDHLPDVVQKNAADEKKQDEEEQYLHAVFPRTDGYGKAGNRGMPFASVYVHVKSKSIVHEGGFERMPYLTSRWLRWENGPYAISPGIFALPVAKQANFLEAMTDLATENATFPRVLAPDALIGSIDHSPGGITPFNPNNGEVAKPSTWMTESGYQFDKDRVEDKRNIIENMFFVPLFKPILQEDKRMTAMEVSARQQESLGMFHPIFARFSSEFLTPMLLHVFCLLYDHGMFTKPPASFSKQASGGQAFIGVPNVSFSSKIALAIKAQQMGAFQSLSEILLQVAQVSPEVLDNVDFDRFVKDASRIMGLDPDWMKKSKAVQELRAAREEERKRMLAAQEENVQADTMKKGADAMKLAEGIQ</sequence>
<comment type="subcellular location">
    <subcellularLocation>
        <location evidence="1">Virion</location>
    </subcellularLocation>
</comment>
<name>A0A1C7P9C6_9BACT</name>
<gene>
    <name evidence="4" type="ORF">PYTT_2417</name>
</gene>
<dbReference type="KEGG" id="agl:PYTT_2417"/>
<reference evidence="5" key="1">
    <citation type="submission" date="2016-09" db="EMBL/GenBank/DDBJ databases">
        <authorList>
            <person name="Koehorst J."/>
        </authorList>
    </citation>
    <scope>NUCLEOTIDE SEQUENCE [LARGE SCALE GENOMIC DNA]</scope>
</reference>
<evidence type="ECO:0000313" key="4">
    <source>
        <dbReference type="EMBL" id="SEH99654.1"/>
    </source>
</evidence>
<evidence type="ECO:0000313" key="5">
    <source>
        <dbReference type="Proteomes" id="UP000176204"/>
    </source>
</evidence>
<dbReference type="RefSeq" id="WP_067777583.1">
    <property type="nucleotide sequence ID" value="NZ_LIGX01000040.1"/>
</dbReference>
<dbReference type="Pfam" id="PF12236">
    <property type="entry name" value="Head-tail_con"/>
    <property type="match status" value="1"/>
</dbReference>
<keyword evidence="5" id="KW-1185">Reference proteome</keyword>
<dbReference type="InterPro" id="IPR020991">
    <property type="entry name" value="Connector_podovirus"/>
</dbReference>
<organism evidence="4 5">
    <name type="scientific">Akkermansia glycaniphila</name>
    <dbReference type="NCBI Taxonomy" id="1679444"/>
    <lineage>
        <taxon>Bacteria</taxon>
        <taxon>Pseudomonadati</taxon>
        <taxon>Verrucomicrobiota</taxon>
        <taxon>Verrucomicrobiia</taxon>
        <taxon>Verrucomicrobiales</taxon>
        <taxon>Akkermansiaceae</taxon>
        <taxon>Akkermansia</taxon>
    </lineage>
</organism>
<protein>
    <submittedName>
        <fullName evidence="4">Bacteriophage head to tail connecting protein</fullName>
    </submittedName>
</protein>
<keyword evidence="2" id="KW-1188">Viral release from host cell</keyword>
<accession>A0A1C7P9C6</accession>
<evidence type="ECO:0000256" key="3">
    <source>
        <dbReference type="ARBA" id="ARBA00023219"/>
    </source>
</evidence>
<keyword evidence="3" id="KW-0231">Viral genome packaging</keyword>
<evidence type="ECO:0000256" key="1">
    <source>
        <dbReference type="ARBA" id="ARBA00004328"/>
    </source>
</evidence>
<evidence type="ECO:0000256" key="2">
    <source>
        <dbReference type="ARBA" id="ARBA00022612"/>
    </source>
</evidence>
<proteinExistence type="predicted"/>